<evidence type="ECO:0000256" key="1">
    <source>
        <dbReference type="ARBA" id="ARBA00004651"/>
    </source>
</evidence>
<feature type="binding site" evidence="17">
    <location>
        <position position="13"/>
    </location>
    <ligand>
        <name>ATP</name>
        <dbReference type="ChEBI" id="CHEBI:30616"/>
    </ligand>
</feature>
<keyword evidence="13" id="KW-0594">Phospholipid biosynthesis</keyword>
<organism evidence="20 21">
    <name type="scientific">Winogradskyella jejuensis</name>
    <dbReference type="NCBI Taxonomy" id="1089305"/>
    <lineage>
        <taxon>Bacteria</taxon>
        <taxon>Pseudomonadati</taxon>
        <taxon>Bacteroidota</taxon>
        <taxon>Flavobacteriia</taxon>
        <taxon>Flavobacteriales</taxon>
        <taxon>Flavobacteriaceae</taxon>
        <taxon>Winogradskyella</taxon>
    </lineage>
</organism>
<keyword evidence="18" id="KW-0479">Metal-binding</keyword>
<feature type="binding site" evidence="17">
    <location>
        <position position="79"/>
    </location>
    <ligand>
        <name>ATP</name>
        <dbReference type="ChEBI" id="CHEBI:30616"/>
    </ligand>
</feature>
<feature type="active site" description="Proton acceptor" evidence="15">
    <location>
        <position position="72"/>
    </location>
</feature>
<evidence type="ECO:0000256" key="9">
    <source>
        <dbReference type="ARBA" id="ARBA00022840"/>
    </source>
</evidence>
<dbReference type="GO" id="GO:0046872">
    <property type="term" value="F:metal ion binding"/>
    <property type="evidence" value="ECO:0007669"/>
    <property type="project" value="UniProtKB-KW"/>
</dbReference>
<feature type="binding site" evidence="18">
    <location>
        <position position="79"/>
    </location>
    <ligand>
        <name>a divalent metal cation</name>
        <dbReference type="ChEBI" id="CHEBI:60240"/>
    </ligand>
</feature>
<evidence type="ECO:0000256" key="19">
    <source>
        <dbReference type="SAM" id="Phobius"/>
    </source>
</evidence>
<keyword evidence="9 17" id="KW-0067">ATP-binding</keyword>
<keyword evidence="10 19" id="KW-1133">Transmembrane helix</keyword>
<feature type="binding site" evidence="16">
    <location>
        <position position="72"/>
    </location>
    <ligand>
        <name>substrate</name>
    </ligand>
</feature>
<dbReference type="Gene3D" id="1.10.287.3610">
    <property type="match status" value="1"/>
</dbReference>
<dbReference type="CDD" id="cd14265">
    <property type="entry name" value="UDPK_IM_like"/>
    <property type="match status" value="1"/>
</dbReference>
<dbReference type="EMBL" id="FQWS01000002">
    <property type="protein sequence ID" value="SHH66086.1"/>
    <property type="molecule type" value="Genomic_DNA"/>
</dbReference>
<gene>
    <name evidence="20" type="ORF">SAMN05444148_2591</name>
</gene>
<dbReference type="STRING" id="1089305.SAMN05444148_2591"/>
<keyword evidence="14" id="KW-1208">Phospholipid metabolism</keyword>
<dbReference type="RefSeq" id="WP_073087092.1">
    <property type="nucleotide sequence ID" value="NZ_FQWS01000002.1"/>
</dbReference>
<reference evidence="21" key="1">
    <citation type="submission" date="2016-11" db="EMBL/GenBank/DDBJ databases">
        <authorList>
            <person name="Varghese N."/>
            <person name="Submissions S."/>
        </authorList>
    </citation>
    <scope>NUCLEOTIDE SEQUENCE [LARGE SCALE GENOMIC DNA]</scope>
    <source>
        <strain evidence="21">DSM 25330</strain>
    </source>
</reference>
<feature type="binding site" evidence="17">
    <location>
        <position position="31"/>
    </location>
    <ligand>
        <name>ATP</name>
        <dbReference type="ChEBI" id="CHEBI:30616"/>
    </ligand>
</feature>
<feature type="binding site" evidence="17">
    <location>
        <position position="19"/>
    </location>
    <ligand>
        <name>ATP</name>
        <dbReference type="ChEBI" id="CHEBI:30616"/>
    </ligand>
</feature>
<evidence type="ECO:0000256" key="5">
    <source>
        <dbReference type="ARBA" id="ARBA00022679"/>
    </source>
</evidence>
<feature type="binding site" evidence="17">
    <location>
        <begin position="97"/>
        <end position="98"/>
    </location>
    <ligand>
        <name>ATP</name>
        <dbReference type="ChEBI" id="CHEBI:30616"/>
    </ligand>
</feature>
<dbReference type="InterPro" id="IPR000829">
    <property type="entry name" value="DAGK"/>
</dbReference>
<protein>
    <submittedName>
        <fullName evidence="20">Diacylglycerol kinase (ATP)</fullName>
    </submittedName>
</protein>
<comment type="subcellular location">
    <subcellularLocation>
        <location evidence="1">Cell membrane</location>
        <topology evidence="1">Multi-pass membrane protein</topology>
    </subcellularLocation>
</comment>
<evidence type="ECO:0000313" key="20">
    <source>
        <dbReference type="EMBL" id="SHH66086.1"/>
    </source>
</evidence>
<evidence type="ECO:0000256" key="14">
    <source>
        <dbReference type="ARBA" id="ARBA00023264"/>
    </source>
</evidence>
<keyword evidence="11" id="KW-0443">Lipid metabolism</keyword>
<evidence type="ECO:0000256" key="7">
    <source>
        <dbReference type="ARBA" id="ARBA00022741"/>
    </source>
</evidence>
<evidence type="ECO:0000256" key="2">
    <source>
        <dbReference type="ARBA" id="ARBA00005967"/>
    </source>
</evidence>
<accession>A0A1M5UT25</accession>
<keyword evidence="6 19" id="KW-0812">Transmembrane</keyword>
<feature type="binding site" evidence="17">
    <location>
        <begin position="88"/>
        <end position="90"/>
    </location>
    <ligand>
        <name>ATP</name>
        <dbReference type="ChEBI" id="CHEBI:30616"/>
    </ligand>
</feature>
<feature type="transmembrane region" description="Helical" evidence="19">
    <location>
        <begin position="99"/>
        <end position="120"/>
    </location>
</feature>
<sequence>MPNRNKESFGVNRLKSVGYASKGLMVLIKTENSIKLQLIIATIVTIAGIYFNISTTEWLIQIVMIAMVMSVEGANTAIEYMADFIHPEHHPKIGLIKDIGAGAVFIASIAAIIVAGIIYVPKILG</sequence>
<comment type="similarity">
    <text evidence="2">Belongs to the bacterial diacylglycerol kinase family.</text>
</comment>
<keyword evidence="12 19" id="KW-0472">Membrane</keyword>
<keyword evidence="3" id="KW-1003">Cell membrane</keyword>
<keyword evidence="4" id="KW-0444">Lipid biosynthesis</keyword>
<evidence type="ECO:0000256" key="16">
    <source>
        <dbReference type="PIRSR" id="PIRSR600829-2"/>
    </source>
</evidence>
<dbReference type="Pfam" id="PF01219">
    <property type="entry name" value="DAGK_prokar"/>
    <property type="match status" value="1"/>
</dbReference>
<evidence type="ECO:0000256" key="8">
    <source>
        <dbReference type="ARBA" id="ARBA00022777"/>
    </source>
</evidence>
<dbReference type="Proteomes" id="UP000184522">
    <property type="component" value="Unassembled WGS sequence"/>
</dbReference>
<evidence type="ECO:0000256" key="3">
    <source>
        <dbReference type="ARBA" id="ARBA00022475"/>
    </source>
</evidence>
<dbReference type="GO" id="GO:0016301">
    <property type="term" value="F:kinase activity"/>
    <property type="evidence" value="ECO:0007669"/>
    <property type="project" value="UniProtKB-KW"/>
</dbReference>
<keyword evidence="18" id="KW-0460">Magnesium</keyword>
<feature type="binding site" evidence="16">
    <location>
        <position position="13"/>
    </location>
    <ligand>
        <name>substrate</name>
    </ligand>
</feature>
<dbReference type="AlphaFoldDB" id="A0A1M5UT25"/>
<dbReference type="PANTHER" id="PTHR34299">
    <property type="entry name" value="DIACYLGLYCEROL KINASE"/>
    <property type="match status" value="1"/>
</dbReference>
<evidence type="ECO:0000256" key="17">
    <source>
        <dbReference type="PIRSR" id="PIRSR600829-3"/>
    </source>
</evidence>
<evidence type="ECO:0000256" key="6">
    <source>
        <dbReference type="ARBA" id="ARBA00022692"/>
    </source>
</evidence>
<keyword evidence="7 17" id="KW-0547">Nucleotide-binding</keyword>
<dbReference type="PANTHER" id="PTHR34299:SF1">
    <property type="entry name" value="DIACYLGLYCEROL KINASE"/>
    <property type="match status" value="1"/>
</dbReference>
<evidence type="ECO:0000256" key="13">
    <source>
        <dbReference type="ARBA" id="ARBA00023209"/>
    </source>
</evidence>
<evidence type="ECO:0000256" key="11">
    <source>
        <dbReference type="ARBA" id="ARBA00023098"/>
    </source>
</evidence>
<keyword evidence="5" id="KW-0808">Transferase</keyword>
<feature type="binding site" evidence="18">
    <location>
        <position position="31"/>
    </location>
    <ligand>
        <name>a divalent metal cation</name>
        <dbReference type="ChEBI" id="CHEBI:60240"/>
    </ligand>
</feature>
<evidence type="ECO:0000256" key="4">
    <source>
        <dbReference type="ARBA" id="ARBA00022516"/>
    </source>
</evidence>
<evidence type="ECO:0000256" key="15">
    <source>
        <dbReference type="PIRSR" id="PIRSR600829-1"/>
    </source>
</evidence>
<name>A0A1M5UT25_9FLAO</name>
<evidence type="ECO:0000256" key="18">
    <source>
        <dbReference type="PIRSR" id="PIRSR600829-4"/>
    </source>
</evidence>
<keyword evidence="8 20" id="KW-0418">Kinase</keyword>
<comment type="cofactor">
    <cofactor evidence="18">
        <name>Mg(2+)</name>
        <dbReference type="ChEBI" id="CHEBI:18420"/>
    </cofactor>
    <text evidence="18">Mn(2+), Zn(2+), Cd(2+) and Co(2+) support activity to lesser extents.</text>
</comment>
<dbReference type="OrthoDB" id="1493837at2"/>
<dbReference type="GO" id="GO:0008654">
    <property type="term" value="P:phospholipid biosynthetic process"/>
    <property type="evidence" value="ECO:0007669"/>
    <property type="project" value="UniProtKB-KW"/>
</dbReference>
<dbReference type="GO" id="GO:0005524">
    <property type="term" value="F:ATP binding"/>
    <property type="evidence" value="ECO:0007669"/>
    <property type="project" value="UniProtKB-KW"/>
</dbReference>
<dbReference type="InterPro" id="IPR036945">
    <property type="entry name" value="DAGK_sf"/>
</dbReference>
<dbReference type="InterPro" id="IPR033717">
    <property type="entry name" value="UDPK"/>
</dbReference>
<evidence type="ECO:0000313" key="21">
    <source>
        <dbReference type="Proteomes" id="UP000184522"/>
    </source>
</evidence>
<feature type="transmembrane region" description="Helical" evidence="19">
    <location>
        <begin position="34"/>
        <end position="53"/>
    </location>
</feature>
<dbReference type="GO" id="GO:0005886">
    <property type="term" value="C:plasma membrane"/>
    <property type="evidence" value="ECO:0007669"/>
    <property type="project" value="UniProtKB-SubCell"/>
</dbReference>
<proteinExistence type="inferred from homology"/>
<evidence type="ECO:0000256" key="10">
    <source>
        <dbReference type="ARBA" id="ARBA00022989"/>
    </source>
</evidence>
<evidence type="ECO:0000256" key="12">
    <source>
        <dbReference type="ARBA" id="ARBA00023136"/>
    </source>
</evidence>
<keyword evidence="21" id="KW-1185">Reference proteome</keyword>